<evidence type="ECO:0000313" key="1">
    <source>
        <dbReference type="EMBL" id="KPJ01711.1"/>
    </source>
</evidence>
<reference evidence="1 2" key="1">
    <citation type="journal article" date="2015" name="Nat. Commun.">
        <title>Outbred genome sequencing and CRISPR/Cas9 gene editing in butterflies.</title>
        <authorList>
            <person name="Li X."/>
            <person name="Fan D."/>
            <person name="Zhang W."/>
            <person name="Liu G."/>
            <person name="Zhang L."/>
            <person name="Zhao L."/>
            <person name="Fang X."/>
            <person name="Chen L."/>
            <person name="Dong Y."/>
            <person name="Chen Y."/>
            <person name="Ding Y."/>
            <person name="Zhao R."/>
            <person name="Feng M."/>
            <person name="Zhu Y."/>
            <person name="Feng Y."/>
            <person name="Jiang X."/>
            <person name="Zhu D."/>
            <person name="Xiang H."/>
            <person name="Feng X."/>
            <person name="Li S."/>
            <person name="Wang J."/>
            <person name="Zhang G."/>
            <person name="Kronforst M.R."/>
            <person name="Wang W."/>
        </authorList>
    </citation>
    <scope>NUCLEOTIDE SEQUENCE [LARGE SCALE GENOMIC DNA]</scope>
    <source>
        <strain evidence="1">Ya'a_city_454_Px</strain>
        <tissue evidence="1">Whole body</tissue>
    </source>
</reference>
<protein>
    <submittedName>
        <fullName evidence="1">Nitric oxide synthase</fullName>
    </submittedName>
</protein>
<organism evidence="1 2">
    <name type="scientific">Papilio xuthus</name>
    <name type="common">Asian swallowtail butterfly</name>
    <dbReference type="NCBI Taxonomy" id="66420"/>
    <lineage>
        <taxon>Eukaryota</taxon>
        <taxon>Metazoa</taxon>
        <taxon>Ecdysozoa</taxon>
        <taxon>Arthropoda</taxon>
        <taxon>Hexapoda</taxon>
        <taxon>Insecta</taxon>
        <taxon>Pterygota</taxon>
        <taxon>Neoptera</taxon>
        <taxon>Endopterygota</taxon>
        <taxon>Lepidoptera</taxon>
        <taxon>Glossata</taxon>
        <taxon>Ditrysia</taxon>
        <taxon>Papilionoidea</taxon>
        <taxon>Papilionidae</taxon>
        <taxon>Papilioninae</taxon>
        <taxon>Papilio</taxon>
    </lineage>
</organism>
<dbReference type="Proteomes" id="UP000053268">
    <property type="component" value="Unassembled WGS sequence"/>
</dbReference>
<keyword evidence="2" id="KW-1185">Reference proteome</keyword>
<evidence type="ECO:0000313" key="2">
    <source>
        <dbReference type="Proteomes" id="UP000053268"/>
    </source>
</evidence>
<dbReference type="AlphaFoldDB" id="A0A194QE22"/>
<accession>A0A194QE22</accession>
<proteinExistence type="predicted"/>
<sequence length="92" mass="10563">MDHLNGQYNPPTCPFRSDRVDIQRNGKTNLRIKVPMPLKLKNHLVSEENFDILHSRIDEVSNFCFVESQSSHLVLRKDRVSSVGTMPMSGPR</sequence>
<gene>
    <name evidence="1" type="ORF">RR46_06007</name>
</gene>
<dbReference type="EMBL" id="KQ459302">
    <property type="protein sequence ID" value="KPJ01711.1"/>
    <property type="molecule type" value="Genomic_DNA"/>
</dbReference>
<name>A0A194QE22_PAPXU</name>